<evidence type="ECO:0000256" key="15">
    <source>
        <dbReference type="ARBA" id="ARBA00033028"/>
    </source>
</evidence>
<dbReference type="Pfam" id="PF03280">
    <property type="entry name" value="Lipase_chap"/>
    <property type="match status" value="1"/>
</dbReference>
<sequence>MARFYQVISSALILCFFVLAGVVFLLGEDDSLPYNVSEVEDVSNEEPKLKRVIKEQTVDPALISALVDGSQQREKPDDAFYENLPGSLIDAPKPAALEEDNEGNLIVDQRVKRVIEFYLMAMGEEPIENILARIEYEFKSQLGDTAYHQGMALLENYLQYRNNIGEIKNQYADQVAVSGSTDMSLIKEIKQAVRNSRSDYFSEEVIAAFYSKEDEYDDYMISKVEILQDSSLSEEEKSQQLAVLNQNTSFEVVQSHSEANQLSEVRTKIKAMRAEGLSEDDVNLYREQQLGPEVAERLKTLDEERQVWQTRLDDYRLELKHLQAGSYSDAEKSRLIEELRTQHFDEREILRVRVLDGV</sequence>
<comment type="subcellular location">
    <subcellularLocation>
        <location evidence="2">Cell inner membrane</location>
        <topology evidence="2">Single-pass membrane protein</topology>
        <orientation evidence="2">Periplasmic side</orientation>
    </subcellularLocation>
</comment>
<evidence type="ECO:0000313" key="18">
    <source>
        <dbReference type="Proteomes" id="UP001501565"/>
    </source>
</evidence>
<dbReference type="SUPFAM" id="SSF158855">
    <property type="entry name" value="Lipase chaperone-like"/>
    <property type="match status" value="1"/>
</dbReference>
<dbReference type="InterPro" id="IPR004961">
    <property type="entry name" value="Lipase_chaperone"/>
</dbReference>
<keyword evidence="10" id="KW-0443">Lipid metabolism</keyword>
<keyword evidence="18" id="KW-1185">Reference proteome</keyword>
<comment type="similarity">
    <text evidence="3">Belongs to the lipase chaperone family.</text>
</comment>
<reference evidence="18" key="1">
    <citation type="journal article" date="2019" name="Int. J. Syst. Evol. Microbiol.">
        <title>The Global Catalogue of Microorganisms (GCM) 10K type strain sequencing project: providing services to taxonomists for standard genome sequencing and annotation.</title>
        <authorList>
            <consortium name="The Broad Institute Genomics Platform"/>
            <consortium name="The Broad Institute Genome Sequencing Center for Infectious Disease"/>
            <person name="Wu L."/>
            <person name="Ma J."/>
        </authorList>
    </citation>
    <scope>NUCLEOTIDE SEQUENCE [LARGE SCALE GENOMIC DNA]</scope>
    <source>
        <strain evidence="18">JCM 17551</strain>
    </source>
</reference>
<keyword evidence="7 16" id="KW-0812">Transmembrane</keyword>
<protein>
    <recommendedName>
        <fullName evidence="4">Lipase chaperone</fullName>
    </recommendedName>
    <alternativeName>
        <fullName evidence="15">Lipase foldase</fullName>
    </alternativeName>
    <alternativeName>
        <fullName evidence="13">Lipase helper protein</fullName>
    </alternativeName>
    <alternativeName>
        <fullName evidence="14">Lipase modulator</fullName>
    </alternativeName>
</protein>
<keyword evidence="11 16" id="KW-0472">Membrane</keyword>
<dbReference type="RefSeq" id="WP_344797242.1">
    <property type="nucleotide sequence ID" value="NZ_BAABBN010000004.1"/>
</dbReference>
<evidence type="ECO:0000256" key="3">
    <source>
        <dbReference type="ARBA" id="ARBA00010358"/>
    </source>
</evidence>
<keyword evidence="12" id="KW-0143">Chaperone</keyword>
<accession>A0ABP7ME91</accession>
<evidence type="ECO:0000256" key="14">
    <source>
        <dbReference type="ARBA" id="ARBA00031542"/>
    </source>
</evidence>
<evidence type="ECO:0000256" key="13">
    <source>
        <dbReference type="ARBA" id="ARBA00030948"/>
    </source>
</evidence>
<comment type="function">
    <text evidence="1">May be involved in the folding of the extracellular lipase during its passage through the periplasm.</text>
</comment>
<gene>
    <name evidence="17" type="ORF">GCM10022277_15830</name>
</gene>
<proteinExistence type="inferred from homology"/>
<name>A0ABP7ME91_9GAMM</name>
<keyword evidence="8" id="KW-0442">Lipid degradation</keyword>
<evidence type="ECO:0000256" key="8">
    <source>
        <dbReference type="ARBA" id="ARBA00022963"/>
    </source>
</evidence>
<evidence type="ECO:0000256" key="7">
    <source>
        <dbReference type="ARBA" id="ARBA00022692"/>
    </source>
</evidence>
<evidence type="ECO:0000256" key="2">
    <source>
        <dbReference type="ARBA" id="ARBA00004383"/>
    </source>
</evidence>
<comment type="caution">
    <text evidence="17">The sequence shown here is derived from an EMBL/GenBank/DDBJ whole genome shotgun (WGS) entry which is preliminary data.</text>
</comment>
<keyword evidence="6" id="KW-0997">Cell inner membrane</keyword>
<evidence type="ECO:0000256" key="4">
    <source>
        <dbReference type="ARBA" id="ARBA00019692"/>
    </source>
</evidence>
<evidence type="ECO:0000256" key="12">
    <source>
        <dbReference type="ARBA" id="ARBA00023186"/>
    </source>
</evidence>
<evidence type="ECO:0000256" key="16">
    <source>
        <dbReference type="SAM" id="Phobius"/>
    </source>
</evidence>
<dbReference type="EMBL" id="BAABBN010000004">
    <property type="protein sequence ID" value="GAA3920922.1"/>
    <property type="molecule type" value="Genomic_DNA"/>
</dbReference>
<evidence type="ECO:0000256" key="9">
    <source>
        <dbReference type="ARBA" id="ARBA00022989"/>
    </source>
</evidence>
<keyword evidence="9 16" id="KW-1133">Transmembrane helix</keyword>
<feature type="transmembrane region" description="Helical" evidence="16">
    <location>
        <begin position="7"/>
        <end position="27"/>
    </location>
</feature>
<evidence type="ECO:0000256" key="5">
    <source>
        <dbReference type="ARBA" id="ARBA00022475"/>
    </source>
</evidence>
<evidence type="ECO:0000313" key="17">
    <source>
        <dbReference type="EMBL" id="GAA3920922.1"/>
    </source>
</evidence>
<organism evidence="17 18">
    <name type="scientific">Litoribacillus peritrichatus</name>
    <dbReference type="NCBI Taxonomy" id="718191"/>
    <lineage>
        <taxon>Bacteria</taxon>
        <taxon>Pseudomonadati</taxon>
        <taxon>Pseudomonadota</taxon>
        <taxon>Gammaproteobacteria</taxon>
        <taxon>Oceanospirillales</taxon>
        <taxon>Oceanospirillaceae</taxon>
        <taxon>Litoribacillus</taxon>
    </lineage>
</organism>
<keyword evidence="5" id="KW-1003">Cell membrane</keyword>
<evidence type="ECO:0000256" key="11">
    <source>
        <dbReference type="ARBA" id="ARBA00023136"/>
    </source>
</evidence>
<dbReference type="Proteomes" id="UP001501565">
    <property type="component" value="Unassembled WGS sequence"/>
</dbReference>
<evidence type="ECO:0000256" key="10">
    <source>
        <dbReference type="ARBA" id="ARBA00023098"/>
    </source>
</evidence>
<evidence type="ECO:0000256" key="6">
    <source>
        <dbReference type="ARBA" id="ARBA00022519"/>
    </source>
</evidence>
<evidence type="ECO:0000256" key="1">
    <source>
        <dbReference type="ARBA" id="ARBA00003280"/>
    </source>
</evidence>